<reference evidence="2 3" key="1">
    <citation type="journal article" date="2018" name="Front. Plant Sci.">
        <title>Red Clover (Trifolium pratense) and Zigzag Clover (T. medium) - A Picture of Genomic Similarities and Differences.</title>
        <authorList>
            <person name="Dluhosova J."/>
            <person name="Istvanek J."/>
            <person name="Nedelnik J."/>
            <person name="Repkova J."/>
        </authorList>
    </citation>
    <scope>NUCLEOTIDE SEQUENCE [LARGE SCALE GENOMIC DNA]</scope>
    <source>
        <strain evidence="3">cv. 10/8</strain>
        <tissue evidence="2">Leaf</tissue>
    </source>
</reference>
<accession>A0A392THN1</accession>
<evidence type="ECO:0000313" key="2">
    <source>
        <dbReference type="EMBL" id="MCI60518.1"/>
    </source>
</evidence>
<protein>
    <submittedName>
        <fullName evidence="2">Uncharacterized protein</fullName>
    </submittedName>
</protein>
<feature type="compositionally biased region" description="Basic and acidic residues" evidence="1">
    <location>
        <begin position="58"/>
        <end position="77"/>
    </location>
</feature>
<dbReference type="EMBL" id="LXQA010582996">
    <property type="protein sequence ID" value="MCI60518.1"/>
    <property type="molecule type" value="Genomic_DNA"/>
</dbReference>
<evidence type="ECO:0000256" key="1">
    <source>
        <dbReference type="SAM" id="MobiDB-lite"/>
    </source>
</evidence>
<sequence length="77" mass="9164">MFKQAEEEEVKAKEEEEKKRQKEEEEKKRQEEKEKKEQEEKKKMLTEKATSDNVMIEGSERIVEDKGKAVASEHDPL</sequence>
<feature type="compositionally biased region" description="Basic and acidic residues" evidence="1">
    <location>
        <begin position="10"/>
        <end position="50"/>
    </location>
</feature>
<comment type="caution">
    <text evidence="2">The sequence shown here is derived from an EMBL/GenBank/DDBJ whole genome shotgun (WGS) entry which is preliminary data.</text>
</comment>
<feature type="non-terminal residue" evidence="2">
    <location>
        <position position="77"/>
    </location>
</feature>
<organism evidence="2 3">
    <name type="scientific">Trifolium medium</name>
    <dbReference type="NCBI Taxonomy" id="97028"/>
    <lineage>
        <taxon>Eukaryota</taxon>
        <taxon>Viridiplantae</taxon>
        <taxon>Streptophyta</taxon>
        <taxon>Embryophyta</taxon>
        <taxon>Tracheophyta</taxon>
        <taxon>Spermatophyta</taxon>
        <taxon>Magnoliopsida</taxon>
        <taxon>eudicotyledons</taxon>
        <taxon>Gunneridae</taxon>
        <taxon>Pentapetalae</taxon>
        <taxon>rosids</taxon>
        <taxon>fabids</taxon>
        <taxon>Fabales</taxon>
        <taxon>Fabaceae</taxon>
        <taxon>Papilionoideae</taxon>
        <taxon>50 kb inversion clade</taxon>
        <taxon>NPAAA clade</taxon>
        <taxon>Hologalegina</taxon>
        <taxon>IRL clade</taxon>
        <taxon>Trifolieae</taxon>
        <taxon>Trifolium</taxon>
    </lineage>
</organism>
<evidence type="ECO:0000313" key="3">
    <source>
        <dbReference type="Proteomes" id="UP000265520"/>
    </source>
</evidence>
<feature type="region of interest" description="Disordered" evidence="1">
    <location>
        <begin position="1"/>
        <end position="77"/>
    </location>
</feature>
<dbReference type="AlphaFoldDB" id="A0A392THN1"/>
<keyword evidence="3" id="KW-1185">Reference proteome</keyword>
<proteinExistence type="predicted"/>
<name>A0A392THN1_9FABA</name>
<dbReference type="Proteomes" id="UP000265520">
    <property type="component" value="Unassembled WGS sequence"/>
</dbReference>